<feature type="region of interest" description="Disordered" evidence="13">
    <location>
        <begin position="497"/>
        <end position="528"/>
    </location>
</feature>
<evidence type="ECO:0008006" key="22">
    <source>
        <dbReference type="Google" id="ProtNLM"/>
    </source>
</evidence>
<name>A0A8H3YU63_VENIN</name>
<keyword evidence="5" id="KW-0999">Mitochondrion inner membrane</keyword>
<evidence type="ECO:0000256" key="7">
    <source>
        <dbReference type="ARBA" id="ARBA00022840"/>
    </source>
</evidence>
<dbReference type="Proteomes" id="UP000490939">
    <property type="component" value="Unassembled WGS sequence"/>
</dbReference>
<dbReference type="InterPro" id="IPR014851">
    <property type="entry name" value="BCS1_N"/>
</dbReference>
<dbReference type="SUPFAM" id="SSF52540">
    <property type="entry name" value="P-loop containing nucleoside triphosphate hydrolases"/>
    <property type="match status" value="1"/>
</dbReference>
<feature type="transmembrane region" description="Helical" evidence="14">
    <location>
        <begin position="52"/>
        <end position="72"/>
    </location>
</feature>
<evidence type="ECO:0000256" key="4">
    <source>
        <dbReference type="ARBA" id="ARBA00022741"/>
    </source>
</evidence>
<gene>
    <name evidence="18" type="ORF">BLS_005761</name>
    <name evidence="19" type="ORF">EG327_010698</name>
    <name evidence="17" type="ORF">EG328_008058</name>
</gene>
<comment type="similarity">
    <text evidence="2">Belongs to the AAA ATPase family. BCS1 subfamily.</text>
</comment>
<keyword evidence="4 12" id="KW-0547">Nucleotide-binding</keyword>
<accession>A0A8H3YU63</accession>
<evidence type="ECO:0000256" key="13">
    <source>
        <dbReference type="SAM" id="MobiDB-lite"/>
    </source>
</evidence>
<evidence type="ECO:0000313" key="20">
    <source>
        <dbReference type="Proteomes" id="UP000447873"/>
    </source>
</evidence>
<keyword evidence="10 14" id="KW-0472">Membrane</keyword>
<dbReference type="Proteomes" id="UP000447873">
    <property type="component" value="Unassembled WGS sequence"/>
</dbReference>
<sequence>MDLLKLSRMLNSTAAAGNVSQPLNFAPTILDAFIPGYSLVSKFVSHAIGFDAGALVSVVALLFALGTAWKYFSRTFSSFLDDYLVATIYFDEHDDLFASVLAWISDQRVGKLARRLKVVSARQGGSHEEDEVTQPVSMGKPELFHFGKWAARVPEKFSPYFGNYAFVWNWRIFFFQRGRKEKTSTPWQSRSEEENITLKTLGWSTAPVKDLLRHVKQWSLEKEISVTVIKRPQSKESRRSQGQWVRVTSRPSRPMETVVLDPEQKQALVEDVNEYLSPASPNWYAVRGIPYRRGYLFHGPPGTGKSSLSFALAGLFGLNVHVISLLEPTLTETDLAMLFNNLPKRCIVLLEDIDTAGLVRTDNEDELDSKLTDGTKDDATTTADLLKEVKKAGRRGGGRAVGGTMMDGESNTGISLSGLLNAIDGVASQEGRVLVMTTNHPEKLDPALLRPGRVDMQIAFTLATKHQIREIFSKMYHSSDQPADSASLMQEKTPLINGHAHANGDTKGINGFTGSNSTSPSSSATGHYSKDDIKRLAYEFAEIVPEEKFSPAEVQSFLITMKKDPQRAMDEVEKWRDELVEAKERSRK</sequence>
<feature type="compositionally biased region" description="Low complexity" evidence="13">
    <location>
        <begin position="512"/>
        <end position="527"/>
    </location>
</feature>
<evidence type="ECO:0000256" key="14">
    <source>
        <dbReference type="SAM" id="Phobius"/>
    </source>
</evidence>
<dbReference type="InterPro" id="IPR050747">
    <property type="entry name" value="Mitochondrial_chaperone_BCS1"/>
</dbReference>
<dbReference type="InterPro" id="IPR027417">
    <property type="entry name" value="P-loop_NTPase"/>
</dbReference>
<comment type="caution">
    <text evidence="19">The sequence shown here is derived from an EMBL/GenBank/DDBJ whole genome shotgun (WGS) entry which is preliminary data.</text>
</comment>
<evidence type="ECO:0000256" key="9">
    <source>
        <dbReference type="ARBA" id="ARBA00023128"/>
    </source>
</evidence>
<evidence type="ECO:0000259" key="16">
    <source>
        <dbReference type="SMART" id="SM01024"/>
    </source>
</evidence>
<dbReference type="Gene3D" id="3.40.50.300">
    <property type="entry name" value="P-loop containing nucleotide triphosphate hydrolases"/>
    <property type="match status" value="1"/>
</dbReference>
<dbReference type="Proteomes" id="UP000433883">
    <property type="component" value="Unassembled WGS sequence"/>
</dbReference>
<evidence type="ECO:0000256" key="6">
    <source>
        <dbReference type="ARBA" id="ARBA00022801"/>
    </source>
</evidence>
<keyword evidence="7 12" id="KW-0067">ATP-binding</keyword>
<reference evidence="19 21" key="1">
    <citation type="submission" date="2019-07" db="EMBL/GenBank/DDBJ databases">
        <title>Venturia inaequalis Genome Resource.</title>
        <authorList>
            <person name="Lichtner F.J."/>
        </authorList>
    </citation>
    <scope>NUCLEOTIDE SEQUENCE [LARGE SCALE GENOMIC DNA]</scope>
    <source>
        <strain evidence="17 20">120213</strain>
        <strain evidence="18">Bline_iso_100314</strain>
        <strain evidence="19 21">DMI_063113</strain>
    </source>
</reference>
<evidence type="ECO:0000256" key="8">
    <source>
        <dbReference type="ARBA" id="ARBA00022989"/>
    </source>
</evidence>
<evidence type="ECO:0000313" key="18">
    <source>
        <dbReference type="EMBL" id="KAE9968671.1"/>
    </source>
</evidence>
<evidence type="ECO:0000313" key="21">
    <source>
        <dbReference type="Proteomes" id="UP000490939"/>
    </source>
</evidence>
<dbReference type="EMBL" id="WNWS01000445">
    <property type="protein sequence ID" value="KAE9967654.1"/>
    <property type="molecule type" value="Genomic_DNA"/>
</dbReference>
<evidence type="ECO:0000259" key="15">
    <source>
        <dbReference type="SMART" id="SM00382"/>
    </source>
</evidence>
<dbReference type="GO" id="GO:0005524">
    <property type="term" value="F:ATP binding"/>
    <property type="evidence" value="ECO:0007669"/>
    <property type="project" value="UniProtKB-KW"/>
</dbReference>
<dbReference type="EMBL" id="WNWQ01000401">
    <property type="protein sequence ID" value="KAE9968671.1"/>
    <property type="molecule type" value="Genomic_DNA"/>
</dbReference>
<keyword evidence="21" id="KW-1185">Reference proteome</keyword>
<dbReference type="Pfam" id="PF08740">
    <property type="entry name" value="BCS1_N"/>
    <property type="match status" value="1"/>
</dbReference>
<feature type="domain" description="BCS1 N-terminal" evidence="16">
    <location>
        <begin position="60"/>
        <end position="258"/>
    </location>
</feature>
<dbReference type="SMART" id="SM01024">
    <property type="entry name" value="BCS1_N"/>
    <property type="match status" value="1"/>
</dbReference>
<dbReference type="PANTHER" id="PTHR23070">
    <property type="entry name" value="BCS1 AAA-TYPE ATPASE"/>
    <property type="match status" value="1"/>
</dbReference>
<evidence type="ECO:0000256" key="10">
    <source>
        <dbReference type="ARBA" id="ARBA00023136"/>
    </source>
</evidence>
<keyword evidence="3 14" id="KW-0812">Transmembrane</keyword>
<keyword evidence="9" id="KW-0496">Mitochondrion</keyword>
<dbReference type="EMBL" id="WNWR01000781">
    <property type="protein sequence ID" value="KAE9969311.1"/>
    <property type="molecule type" value="Genomic_DNA"/>
</dbReference>
<dbReference type="Pfam" id="PF00004">
    <property type="entry name" value="AAA"/>
    <property type="match status" value="1"/>
</dbReference>
<keyword evidence="8 14" id="KW-1133">Transmembrane helix</keyword>
<evidence type="ECO:0000313" key="19">
    <source>
        <dbReference type="EMBL" id="KAE9969311.1"/>
    </source>
</evidence>
<dbReference type="InterPro" id="IPR003960">
    <property type="entry name" value="ATPase_AAA_CS"/>
</dbReference>
<feature type="domain" description="AAA+ ATPase" evidence="15">
    <location>
        <begin position="291"/>
        <end position="464"/>
    </location>
</feature>
<comment type="catalytic activity">
    <reaction evidence="11">
        <text>ATP + H2O = ADP + phosphate + H(+)</text>
        <dbReference type="Rhea" id="RHEA:13065"/>
        <dbReference type="ChEBI" id="CHEBI:15377"/>
        <dbReference type="ChEBI" id="CHEBI:15378"/>
        <dbReference type="ChEBI" id="CHEBI:30616"/>
        <dbReference type="ChEBI" id="CHEBI:43474"/>
        <dbReference type="ChEBI" id="CHEBI:456216"/>
    </reaction>
    <physiologicalReaction direction="left-to-right" evidence="11">
        <dbReference type="Rhea" id="RHEA:13066"/>
    </physiologicalReaction>
</comment>
<dbReference type="InterPro" id="IPR003959">
    <property type="entry name" value="ATPase_AAA_core"/>
</dbReference>
<evidence type="ECO:0000256" key="12">
    <source>
        <dbReference type="RuleBase" id="RU003651"/>
    </source>
</evidence>
<keyword evidence="6" id="KW-0378">Hydrolase</keyword>
<evidence type="ECO:0000313" key="17">
    <source>
        <dbReference type="EMBL" id="KAE9967654.1"/>
    </source>
</evidence>
<dbReference type="SMART" id="SM00382">
    <property type="entry name" value="AAA"/>
    <property type="match status" value="1"/>
</dbReference>
<dbReference type="InterPro" id="IPR003593">
    <property type="entry name" value="AAA+_ATPase"/>
</dbReference>
<evidence type="ECO:0000256" key="2">
    <source>
        <dbReference type="ARBA" id="ARBA00007448"/>
    </source>
</evidence>
<dbReference type="GO" id="GO:0005743">
    <property type="term" value="C:mitochondrial inner membrane"/>
    <property type="evidence" value="ECO:0007669"/>
    <property type="project" value="UniProtKB-SubCell"/>
</dbReference>
<dbReference type="GO" id="GO:0016887">
    <property type="term" value="F:ATP hydrolysis activity"/>
    <property type="evidence" value="ECO:0007669"/>
    <property type="project" value="InterPro"/>
</dbReference>
<dbReference type="PROSITE" id="PS00674">
    <property type="entry name" value="AAA"/>
    <property type="match status" value="1"/>
</dbReference>
<protein>
    <recommendedName>
        <fullName evidence="22">P-loop containing nucleoside triphosphate hydrolase protein</fullName>
    </recommendedName>
</protein>
<organism evidence="19 21">
    <name type="scientific">Venturia inaequalis</name>
    <name type="common">Apple scab fungus</name>
    <dbReference type="NCBI Taxonomy" id="5025"/>
    <lineage>
        <taxon>Eukaryota</taxon>
        <taxon>Fungi</taxon>
        <taxon>Dikarya</taxon>
        <taxon>Ascomycota</taxon>
        <taxon>Pezizomycotina</taxon>
        <taxon>Dothideomycetes</taxon>
        <taxon>Pleosporomycetidae</taxon>
        <taxon>Venturiales</taxon>
        <taxon>Venturiaceae</taxon>
        <taxon>Venturia</taxon>
    </lineage>
</organism>
<proteinExistence type="inferred from homology"/>
<evidence type="ECO:0000256" key="3">
    <source>
        <dbReference type="ARBA" id="ARBA00022692"/>
    </source>
</evidence>
<dbReference type="AlphaFoldDB" id="A0A8H3YU63"/>
<dbReference type="InterPro" id="IPR057495">
    <property type="entry name" value="AAA_lid_BCS1"/>
</dbReference>
<comment type="subcellular location">
    <subcellularLocation>
        <location evidence="1">Mitochondrion inner membrane</location>
        <topology evidence="1">Single-pass membrane protein</topology>
    </subcellularLocation>
</comment>
<dbReference type="Pfam" id="PF25426">
    <property type="entry name" value="AAA_lid_BCS1"/>
    <property type="match status" value="1"/>
</dbReference>
<evidence type="ECO:0000256" key="11">
    <source>
        <dbReference type="ARBA" id="ARBA00048778"/>
    </source>
</evidence>
<evidence type="ECO:0000256" key="1">
    <source>
        <dbReference type="ARBA" id="ARBA00004434"/>
    </source>
</evidence>
<evidence type="ECO:0000256" key="5">
    <source>
        <dbReference type="ARBA" id="ARBA00022792"/>
    </source>
</evidence>